<accession>A0A9P9IAG1</accession>
<dbReference type="Gene3D" id="3.20.20.70">
    <property type="entry name" value="Aldolase class I"/>
    <property type="match status" value="1"/>
</dbReference>
<proteinExistence type="inferred from homology"/>
<organism evidence="11 12">
    <name type="scientific">Dendryphion nanum</name>
    <dbReference type="NCBI Taxonomy" id="256645"/>
    <lineage>
        <taxon>Eukaryota</taxon>
        <taxon>Fungi</taxon>
        <taxon>Dikarya</taxon>
        <taxon>Ascomycota</taxon>
        <taxon>Pezizomycotina</taxon>
        <taxon>Dothideomycetes</taxon>
        <taxon>Pleosporomycetidae</taxon>
        <taxon>Pleosporales</taxon>
        <taxon>Torulaceae</taxon>
        <taxon>Dendryphion</taxon>
    </lineage>
</organism>
<dbReference type="Pfam" id="PF02065">
    <property type="entry name" value="Melibiase"/>
    <property type="match status" value="1"/>
</dbReference>
<reference evidence="11" key="1">
    <citation type="journal article" date="2021" name="Nat. Commun.">
        <title>Genetic determinants of endophytism in the Arabidopsis root mycobiome.</title>
        <authorList>
            <person name="Mesny F."/>
            <person name="Miyauchi S."/>
            <person name="Thiergart T."/>
            <person name="Pickel B."/>
            <person name="Atanasova L."/>
            <person name="Karlsson M."/>
            <person name="Huettel B."/>
            <person name="Barry K.W."/>
            <person name="Haridas S."/>
            <person name="Chen C."/>
            <person name="Bauer D."/>
            <person name="Andreopoulos W."/>
            <person name="Pangilinan J."/>
            <person name="LaButti K."/>
            <person name="Riley R."/>
            <person name="Lipzen A."/>
            <person name="Clum A."/>
            <person name="Drula E."/>
            <person name="Henrissat B."/>
            <person name="Kohler A."/>
            <person name="Grigoriev I.V."/>
            <person name="Martin F.M."/>
            <person name="Hacquard S."/>
        </authorList>
    </citation>
    <scope>NUCLEOTIDE SEQUENCE</scope>
    <source>
        <strain evidence="11">MPI-CAGE-CH-0243</strain>
    </source>
</reference>
<feature type="binding site" evidence="7">
    <location>
        <begin position="378"/>
        <end position="379"/>
    </location>
    <ligand>
        <name>substrate</name>
    </ligand>
</feature>
<evidence type="ECO:0000256" key="5">
    <source>
        <dbReference type="PIRNR" id="PIRNR005536"/>
    </source>
</evidence>
<evidence type="ECO:0000259" key="10">
    <source>
        <dbReference type="Pfam" id="PF16875"/>
    </source>
</evidence>
<feature type="binding site" evidence="7">
    <location>
        <begin position="498"/>
        <end position="502"/>
    </location>
    <ligand>
        <name>substrate</name>
    </ligand>
</feature>
<dbReference type="PRINTS" id="PR00743">
    <property type="entry name" value="GLHYDRLASE36"/>
</dbReference>
<dbReference type="InterPro" id="IPR038417">
    <property type="entry name" value="Alpga-gal_N_sf"/>
</dbReference>
<name>A0A9P9IAG1_9PLEO</name>
<feature type="domain" description="Glycosyl hydrolase family 36 C-terminal" evidence="9">
    <location>
        <begin position="664"/>
        <end position="742"/>
    </location>
</feature>
<dbReference type="InterPro" id="IPR002252">
    <property type="entry name" value="Glyco_hydro_36"/>
</dbReference>
<feature type="active site" description="Nucleophile" evidence="6">
    <location>
        <position position="500"/>
    </location>
</feature>
<keyword evidence="12" id="KW-1185">Reference proteome</keyword>
<evidence type="ECO:0000256" key="8">
    <source>
        <dbReference type="SAM" id="MobiDB-lite"/>
    </source>
</evidence>
<dbReference type="Proteomes" id="UP000700596">
    <property type="component" value="Unassembled WGS sequence"/>
</dbReference>
<evidence type="ECO:0000259" key="9">
    <source>
        <dbReference type="Pfam" id="PF16874"/>
    </source>
</evidence>
<comment type="function">
    <text evidence="5">Hydrolyzes a variety of simple alpha-D-galactoside as well as more complex molecules such as oligosaccharides and polysaccharides.</text>
</comment>
<dbReference type="AlphaFoldDB" id="A0A9P9IAG1"/>
<comment type="catalytic activity">
    <reaction evidence="1 5">
        <text>Hydrolysis of terminal, non-reducing alpha-D-galactose residues in alpha-D-galactosides, including galactose oligosaccharides, galactomannans and galactolipids.</text>
        <dbReference type="EC" id="3.2.1.22"/>
    </reaction>
</comment>
<dbReference type="Pfam" id="PF16874">
    <property type="entry name" value="Glyco_hydro_36C"/>
    <property type="match status" value="1"/>
</dbReference>
<feature type="region of interest" description="Disordered" evidence="8">
    <location>
        <begin position="1"/>
        <end position="28"/>
    </location>
</feature>
<evidence type="ECO:0000256" key="3">
    <source>
        <dbReference type="ARBA" id="ARBA00022801"/>
    </source>
</evidence>
<comment type="caution">
    <text evidence="11">The sequence shown here is derived from an EMBL/GenBank/DDBJ whole genome shotgun (WGS) entry which is preliminary data.</text>
</comment>
<protein>
    <recommendedName>
        <fullName evidence="2 5">Alpha-galactosidase</fullName>
        <ecNumber evidence="2 5">3.2.1.22</ecNumber>
    </recommendedName>
</protein>
<evidence type="ECO:0000256" key="4">
    <source>
        <dbReference type="ARBA" id="ARBA00023295"/>
    </source>
</evidence>
<evidence type="ECO:0000256" key="2">
    <source>
        <dbReference type="ARBA" id="ARBA00012755"/>
    </source>
</evidence>
<evidence type="ECO:0000313" key="11">
    <source>
        <dbReference type="EMBL" id="KAH7113731.1"/>
    </source>
</evidence>
<dbReference type="PANTHER" id="PTHR43053:SF3">
    <property type="entry name" value="ALPHA-GALACTOSIDASE C-RELATED"/>
    <property type="match status" value="1"/>
</dbReference>
<gene>
    <name evidence="11" type="ORF">B0J11DRAFT_541199</name>
</gene>
<dbReference type="GO" id="GO:0016052">
    <property type="term" value="P:carbohydrate catabolic process"/>
    <property type="evidence" value="ECO:0007669"/>
    <property type="project" value="InterPro"/>
</dbReference>
<dbReference type="InterPro" id="IPR031704">
    <property type="entry name" value="Glyco_hydro_36_N"/>
</dbReference>
<dbReference type="PANTHER" id="PTHR43053">
    <property type="entry name" value="GLYCOSIDASE FAMILY 31"/>
    <property type="match status" value="1"/>
</dbReference>
<keyword evidence="4 5" id="KW-0326">Glycosidase</keyword>
<feature type="binding site" evidence="7">
    <location>
        <position position="465"/>
    </location>
    <ligand>
        <name>substrate</name>
    </ligand>
</feature>
<feature type="active site" description="Proton donor" evidence="6">
    <location>
        <position position="562"/>
    </location>
</feature>
<dbReference type="InterPro" id="IPR050985">
    <property type="entry name" value="Alpha-glycosidase_related"/>
</dbReference>
<dbReference type="InterPro" id="IPR013780">
    <property type="entry name" value="Glyco_hydro_b"/>
</dbReference>
<dbReference type="Pfam" id="PF16875">
    <property type="entry name" value="Glyco_hydro_36N"/>
    <property type="match status" value="1"/>
</dbReference>
<evidence type="ECO:0000313" key="12">
    <source>
        <dbReference type="Proteomes" id="UP000700596"/>
    </source>
</evidence>
<dbReference type="EC" id="3.2.1.22" evidence="2 5"/>
<dbReference type="InterPro" id="IPR013785">
    <property type="entry name" value="Aldolase_TIM"/>
</dbReference>
<evidence type="ECO:0000256" key="6">
    <source>
        <dbReference type="PIRSR" id="PIRSR005536-1"/>
    </source>
</evidence>
<feature type="domain" description="Glycosyl hydrolase family 36 N-terminal" evidence="10">
    <location>
        <begin position="52"/>
        <end position="297"/>
    </location>
</feature>
<dbReference type="InterPro" id="IPR031705">
    <property type="entry name" value="Glyco_hydro_36_C"/>
</dbReference>
<sequence>MRAKHTVVEFTSDEPAPSQRTNPITTTSSSNTNFILTGKTSSYLFSASPITGDLISSHFGARIDDFAPSGFILPWGWHSSPFSLERREFPDQGRGDARLPAIHLEHVNGDTVSAFKYASHRIVLGKPGMEGFPATFGEEIDVSTLEVTMWDEITNVRAILSYSIFPEHDAVVRSFKIVNEGEGDVVVKRAASFSTDFENLELEVVHSHGDWGSEFGIVRRKVEHGETSFRSSTGYSSHLHNPFFALVTPQTAESTGEAWGFSLVWSGSFEATAERSSTGLVRVQLGLNSLQTDFRLAPGESFQSPEAVAVYSSKGLGGMSRSFHDLYRNHLSRSKFTKQVRPVLLNSWEGLGCKINEDSLVTLAGEAAELGMHMFVMDDGWFGVKYPRKDDSQGLGDWTPDPRKFPHGLGPFVDQINKIKTKDSSQALKFGIWVEPEMVNPKSRLYEKHPDWVLFSDKHDRTTARDQLVLNLSLPEVQNFIVKSMTHVIESANIQYIKWDSNRAMHETAHPSTSYLYILGLYRILSHLTTTYPHILFEGCASGGGRLDPGLLYYFPQHWVSDNTDAADRLNIILGASLIYPLSSLSSHITSSKNYLTNRTYPFPYRAHVSLLSGSFGLELNPSELTISERTLLPSILSLWRRTSPLVINGEFFRLAMPSESNFPAALFVFKDKSEAVLFAFQQRYAARPAKPPVRLSGLEEGAKYVNDWDGETYSGRTLMGRGIWIGIREGEERGDWRSWVVGFKRVEG</sequence>
<dbReference type="OrthoDB" id="5795902at2759"/>
<keyword evidence="3 5" id="KW-0378">Hydrolase</keyword>
<dbReference type="GO" id="GO:0004557">
    <property type="term" value="F:alpha-galactosidase activity"/>
    <property type="evidence" value="ECO:0007669"/>
    <property type="project" value="UniProtKB-UniRule"/>
</dbReference>
<feature type="binding site" evidence="7">
    <location>
        <position position="562"/>
    </location>
    <ligand>
        <name>substrate</name>
    </ligand>
</feature>
<evidence type="ECO:0000256" key="1">
    <source>
        <dbReference type="ARBA" id="ARBA00001255"/>
    </source>
</evidence>
<dbReference type="FunFam" id="3.20.20.70:FF:000118">
    <property type="entry name" value="Alpha-galactosidase"/>
    <property type="match status" value="1"/>
</dbReference>
<dbReference type="EMBL" id="JAGMWT010000018">
    <property type="protein sequence ID" value="KAH7113731.1"/>
    <property type="molecule type" value="Genomic_DNA"/>
</dbReference>
<dbReference type="CDD" id="cd14791">
    <property type="entry name" value="GH36"/>
    <property type="match status" value="1"/>
</dbReference>
<dbReference type="Gene3D" id="2.60.40.1180">
    <property type="entry name" value="Golgi alpha-mannosidase II"/>
    <property type="match status" value="1"/>
</dbReference>
<dbReference type="Gene3D" id="2.70.98.60">
    <property type="entry name" value="alpha-galactosidase from lactobacil brevis"/>
    <property type="match status" value="1"/>
</dbReference>
<dbReference type="InterPro" id="IPR017853">
    <property type="entry name" value="GH"/>
</dbReference>
<dbReference type="PIRSF" id="PIRSF005536">
    <property type="entry name" value="Agal"/>
    <property type="match status" value="1"/>
</dbReference>
<dbReference type="SUPFAM" id="SSF51445">
    <property type="entry name" value="(Trans)glycosidases"/>
    <property type="match status" value="1"/>
</dbReference>
<feature type="binding site" evidence="7">
    <location>
        <position position="540"/>
    </location>
    <ligand>
        <name>substrate</name>
    </ligand>
</feature>
<comment type="similarity">
    <text evidence="5">Belongs to the glycosyl hydrolase.</text>
</comment>
<feature type="binding site" evidence="7">
    <location>
        <position position="211"/>
    </location>
    <ligand>
        <name>substrate</name>
    </ligand>
</feature>
<evidence type="ECO:0000256" key="7">
    <source>
        <dbReference type="PIRSR" id="PIRSR005536-2"/>
    </source>
</evidence>